<feature type="site" description="Contributes to redox potential value" evidence="9">
    <location>
        <position position="32"/>
    </location>
</feature>
<protein>
    <recommendedName>
        <fullName evidence="2 7">Thioredoxin</fullName>
    </recommendedName>
</protein>
<evidence type="ECO:0000256" key="9">
    <source>
        <dbReference type="PIRSR" id="PIRSR000077-1"/>
    </source>
</evidence>
<dbReference type="NCBIfam" id="TIGR01068">
    <property type="entry name" value="thioredoxin"/>
    <property type="match status" value="1"/>
</dbReference>
<evidence type="ECO:0000256" key="6">
    <source>
        <dbReference type="ARBA" id="ARBA00023284"/>
    </source>
</evidence>
<dbReference type="CDD" id="cd02947">
    <property type="entry name" value="TRX_family"/>
    <property type="match status" value="1"/>
</dbReference>
<dbReference type="EMBL" id="ACLA01000013">
    <property type="protein sequence ID" value="EEQ48725.1"/>
    <property type="molecule type" value="Genomic_DNA"/>
</dbReference>
<accession>C4V3B3</accession>
<evidence type="ECO:0000256" key="3">
    <source>
        <dbReference type="ARBA" id="ARBA00022448"/>
    </source>
</evidence>
<gene>
    <name evidence="12" type="primary">trxA</name>
    <name evidence="12" type="ORF">HMPREF0908_1007</name>
</gene>
<comment type="caution">
    <text evidence="12">The sequence shown here is derived from an EMBL/GenBank/DDBJ whole genome shotgun (WGS) entry which is preliminary data.</text>
</comment>
<evidence type="ECO:0000256" key="1">
    <source>
        <dbReference type="ARBA" id="ARBA00008987"/>
    </source>
</evidence>
<evidence type="ECO:0000313" key="12">
    <source>
        <dbReference type="EMBL" id="EEQ48725.1"/>
    </source>
</evidence>
<dbReference type="GO" id="GO:0005829">
    <property type="term" value="C:cytosol"/>
    <property type="evidence" value="ECO:0007669"/>
    <property type="project" value="TreeGrafter"/>
</dbReference>
<dbReference type="RefSeq" id="WP_006689741.1">
    <property type="nucleotide sequence ID" value="NZ_GG694006.1"/>
</dbReference>
<evidence type="ECO:0000256" key="2">
    <source>
        <dbReference type="ARBA" id="ARBA00020570"/>
    </source>
</evidence>
<sequence>MAVLELTRETFYTEVLQEKRLVIVDFWAAYCTPCRMLIPVLEEIAAERSDVKICKLNVDEAQDIAERYGVMSMPILIFFKNGEPINESIGLISKERLLAMLPKQQ</sequence>
<dbReference type="PROSITE" id="PS00194">
    <property type="entry name" value="THIOREDOXIN_1"/>
    <property type="match status" value="1"/>
</dbReference>
<dbReference type="PANTHER" id="PTHR45663:SF11">
    <property type="entry name" value="GEO12009P1"/>
    <property type="match status" value="1"/>
</dbReference>
<dbReference type="PANTHER" id="PTHR45663">
    <property type="entry name" value="GEO12009P1"/>
    <property type="match status" value="1"/>
</dbReference>
<dbReference type="InterPro" id="IPR013766">
    <property type="entry name" value="Thioredoxin_domain"/>
</dbReference>
<keyword evidence="3" id="KW-0813">Transport</keyword>
<dbReference type="InterPro" id="IPR036249">
    <property type="entry name" value="Thioredoxin-like_sf"/>
</dbReference>
<dbReference type="Gene3D" id="3.40.30.10">
    <property type="entry name" value="Glutaredoxin"/>
    <property type="match status" value="1"/>
</dbReference>
<evidence type="ECO:0000313" key="13">
    <source>
        <dbReference type="Proteomes" id="UP000005309"/>
    </source>
</evidence>
<dbReference type="AlphaFoldDB" id="C4V3B3"/>
<feature type="disulfide bond" description="Redox-active" evidence="10">
    <location>
        <begin position="31"/>
        <end position="34"/>
    </location>
</feature>
<organism evidence="12 13">
    <name type="scientific">Selenomonas flueggei ATCC 43531</name>
    <dbReference type="NCBI Taxonomy" id="638302"/>
    <lineage>
        <taxon>Bacteria</taxon>
        <taxon>Bacillati</taxon>
        <taxon>Bacillota</taxon>
        <taxon>Negativicutes</taxon>
        <taxon>Selenomonadales</taxon>
        <taxon>Selenomonadaceae</taxon>
        <taxon>Selenomonas</taxon>
    </lineage>
</organism>
<dbReference type="GO" id="GO:0045454">
    <property type="term" value="P:cell redox homeostasis"/>
    <property type="evidence" value="ECO:0007669"/>
    <property type="project" value="TreeGrafter"/>
</dbReference>
<dbReference type="eggNOG" id="COG3118">
    <property type="taxonomic scope" value="Bacteria"/>
</dbReference>
<dbReference type="InterPro" id="IPR005746">
    <property type="entry name" value="Thioredoxin"/>
</dbReference>
<dbReference type="PIRSF" id="PIRSF000077">
    <property type="entry name" value="Thioredoxin"/>
    <property type="match status" value="1"/>
</dbReference>
<keyword evidence="6 10" id="KW-0676">Redox-active center</keyword>
<reference evidence="12 13" key="1">
    <citation type="submission" date="2009-04" db="EMBL/GenBank/DDBJ databases">
        <authorList>
            <person name="Qin X."/>
            <person name="Bachman B."/>
            <person name="Battles P."/>
            <person name="Bell A."/>
            <person name="Bess C."/>
            <person name="Bickham C."/>
            <person name="Chaboub L."/>
            <person name="Chen D."/>
            <person name="Coyle M."/>
            <person name="Deiros D.R."/>
            <person name="Dinh H."/>
            <person name="Forbes L."/>
            <person name="Fowler G."/>
            <person name="Francisco L."/>
            <person name="Fu Q."/>
            <person name="Gubbala S."/>
            <person name="Hale W."/>
            <person name="Han Y."/>
            <person name="Hemphill L."/>
            <person name="Highlander S.K."/>
            <person name="Hirani K."/>
            <person name="Hogues M."/>
            <person name="Jackson L."/>
            <person name="Jakkamsetti A."/>
            <person name="Javaid M."/>
            <person name="Jiang H."/>
            <person name="Korchina V."/>
            <person name="Kovar C."/>
            <person name="Lara F."/>
            <person name="Lee S."/>
            <person name="Mata R."/>
            <person name="Mathew T."/>
            <person name="Moen C."/>
            <person name="Morales K."/>
            <person name="Munidasa M."/>
            <person name="Nazareth L."/>
            <person name="Ngo R."/>
            <person name="Nguyen L."/>
            <person name="Okwuonu G."/>
            <person name="Ongeri F."/>
            <person name="Patil S."/>
            <person name="Petrosino J."/>
            <person name="Pham C."/>
            <person name="Pham P."/>
            <person name="Pu L.-L."/>
            <person name="Puazo M."/>
            <person name="Raj R."/>
            <person name="Reid J."/>
            <person name="Rouhana J."/>
            <person name="Saada N."/>
            <person name="Shang Y."/>
            <person name="Simmons D."/>
            <person name="Thornton R."/>
            <person name="Warren J."/>
            <person name="Weissenberger G."/>
            <person name="Zhang J."/>
            <person name="Zhang L."/>
            <person name="Zhou C."/>
            <person name="Zhu D."/>
            <person name="Muzny D."/>
            <person name="Worley K."/>
            <person name="Gibbs R."/>
        </authorList>
    </citation>
    <scope>NUCLEOTIDE SEQUENCE [LARGE SCALE GENOMIC DNA]</scope>
    <source>
        <strain evidence="12 13">ATCC 43531</strain>
    </source>
</reference>
<dbReference type="SUPFAM" id="SSF52833">
    <property type="entry name" value="Thioredoxin-like"/>
    <property type="match status" value="1"/>
</dbReference>
<comment type="similarity">
    <text evidence="1 8">Belongs to the thioredoxin family.</text>
</comment>
<feature type="site" description="Contributes to redox potential value" evidence="9">
    <location>
        <position position="33"/>
    </location>
</feature>
<evidence type="ECO:0000256" key="4">
    <source>
        <dbReference type="ARBA" id="ARBA00022982"/>
    </source>
</evidence>
<dbReference type="HOGENOM" id="CLU_090389_10_4_9"/>
<proteinExistence type="inferred from homology"/>
<evidence type="ECO:0000256" key="7">
    <source>
        <dbReference type="NCBIfam" id="TIGR01068"/>
    </source>
</evidence>
<evidence type="ECO:0000256" key="10">
    <source>
        <dbReference type="PIRSR" id="PIRSR000077-4"/>
    </source>
</evidence>
<feature type="site" description="Deprotonates C-terminal active site Cys" evidence="9">
    <location>
        <position position="25"/>
    </location>
</feature>
<dbReference type="FunFam" id="3.40.30.10:FF:000001">
    <property type="entry name" value="Thioredoxin"/>
    <property type="match status" value="1"/>
</dbReference>
<dbReference type="PROSITE" id="PS51352">
    <property type="entry name" value="THIOREDOXIN_2"/>
    <property type="match status" value="1"/>
</dbReference>
<dbReference type="GO" id="GO:0015035">
    <property type="term" value="F:protein-disulfide reductase activity"/>
    <property type="evidence" value="ECO:0007669"/>
    <property type="project" value="UniProtKB-UniRule"/>
</dbReference>
<feature type="domain" description="Thioredoxin" evidence="11">
    <location>
        <begin position="1"/>
        <end position="105"/>
    </location>
</feature>
<evidence type="ECO:0000256" key="5">
    <source>
        <dbReference type="ARBA" id="ARBA00023157"/>
    </source>
</evidence>
<keyword evidence="5 10" id="KW-1015">Disulfide bond</keyword>
<dbReference type="OrthoDB" id="9790390at2"/>
<evidence type="ECO:0000259" key="11">
    <source>
        <dbReference type="PROSITE" id="PS51352"/>
    </source>
</evidence>
<dbReference type="InterPro" id="IPR017937">
    <property type="entry name" value="Thioredoxin_CS"/>
</dbReference>
<dbReference type="Pfam" id="PF00085">
    <property type="entry name" value="Thioredoxin"/>
    <property type="match status" value="1"/>
</dbReference>
<evidence type="ECO:0000256" key="8">
    <source>
        <dbReference type="PIRNR" id="PIRNR000077"/>
    </source>
</evidence>
<dbReference type="Proteomes" id="UP000005309">
    <property type="component" value="Unassembled WGS sequence"/>
</dbReference>
<dbReference type="STRING" id="638302.HMPREF0908_1007"/>
<feature type="active site" description="Nucleophile" evidence="9">
    <location>
        <position position="31"/>
    </location>
</feature>
<keyword evidence="13" id="KW-1185">Reference proteome</keyword>
<name>C4V3B3_9FIRM</name>
<keyword evidence="4" id="KW-0249">Electron transport</keyword>
<feature type="active site" description="Nucleophile" evidence="9">
    <location>
        <position position="34"/>
    </location>
</feature>